<dbReference type="EMBL" id="SMMG02000001">
    <property type="protein sequence ID" value="KAA3488001.1"/>
    <property type="molecule type" value="Genomic_DNA"/>
</dbReference>
<dbReference type="Proteomes" id="UP000325315">
    <property type="component" value="Unassembled WGS sequence"/>
</dbReference>
<feature type="transmembrane region" description="Helical" evidence="1">
    <location>
        <begin position="79"/>
        <end position="103"/>
    </location>
</feature>
<reference evidence="3" key="1">
    <citation type="journal article" date="2019" name="Plant Biotechnol. J.">
        <title>Genome sequencing of the Australian wild diploid species Gossypium australe highlights disease resistance and delayed gland morphogenesis.</title>
        <authorList>
            <person name="Cai Y."/>
            <person name="Cai X."/>
            <person name="Wang Q."/>
            <person name="Wang P."/>
            <person name="Zhang Y."/>
            <person name="Cai C."/>
            <person name="Xu Y."/>
            <person name="Wang K."/>
            <person name="Zhou Z."/>
            <person name="Wang C."/>
            <person name="Geng S."/>
            <person name="Li B."/>
            <person name="Dong Q."/>
            <person name="Hou Y."/>
            <person name="Wang H."/>
            <person name="Ai P."/>
            <person name="Liu Z."/>
            <person name="Yi F."/>
            <person name="Sun M."/>
            <person name="An G."/>
            <person name="Cheng J."/>
            <person name="Zhang Y."/>
            <person name="Shi Q."/>
            <person name="Xie Y."/>
            <person name="Shi X."/>
            <person name="Chang Y."/>
            <person name="Huang F."/>
            <person name="Chen Y."/>
            <person name="Hong S."/>
            <person name="Mi L."/>
            <person name="Sun Q."/>
            <person name="Zhang L."/>
            <person name="Zhou B."/>
            <person name="Peng R."/>
            <person name="Zhang X."/>
            <person name="Liu F."/>
        </authorList>
    </citation>
    <scope>NUCLEOTIDE SEQUENCE [LARGE SCALE GENOMIC DNA]</scope>
    <source>
        <strain evidence="3">cv. PA1801</strain>
    </source>
</reference>
<feature type="transmembrane region" description="Helical" evidence="1">
    <location>
        <begin position="179"/>
        <end position="201"/>
    </location>
</feature>
<feature type="transmembrane region" description="Helical" evidence="1">
    <location>
        <begin position="147"/>
        <end position="164"/>
    </location>
</feature>
<gene>
    <name evidence="2" type="ORF">EPI10_031789</name>
</gene>
<dbReference type="AlphaFoldDB" id="A0A5B6X1B9"/>
<accession>A0A5B6X1B9</accession>
<proteinExistence type="predicted"/>
<evidence type="ECO:0000256" key="1">
    <source>
        <dbReference type="SAM" id="Phobius"/>
    </source>
</evidence>
<keyword evidence="1" id="KW-1133">Transmembrane helix</keyword>
<keyword evidence="1" id="KW-0812">Transmembrane</keyword>
<evidence type="ECO:0000313" key="3">
    <source>
        <dbReference type="Proteomes" id="UP000325315"/>
    </source>
</evidence>
<keyword evidence="1" id="KW-0472">Membrane</keyword>
<name>A0A5B6X1B9_9ROSI</name>
<comment type="caution">
    <text evidence="2">The sequence shown here is derived from an EMBL/GenBank/DDBJ whole genome shotgun (WGS) entry which is preliminary data.</text>
</comment>
<sequence length="223" mass="26348">MDFVSGLPLAPTKKDSIWRLAKLYIFKIVRLHGVPVSIILDRDPNFSHDFGRNYMELWALGWISTHHFICRLMDSLKGICYGVVLLIFMSFCLWLSSHIIIVFNPVFRWHPTKHCMVVSVVHYFIKLSCVKGKLWVHIWLSRLRRRLGYHLWYGVLGFSQGIFVEEGYKGHLHINWSCLLSYFASMMSCLYVETVLVWPFLTVPDEEIEMRPICLLWKNMYKS</sequence>
<feature type="transmembrane region" description="Helical" evidence="1">
    <location>
        <begin position="123"/>
        <end position="140"/>
    </location>
</feature>
<protein>
    <submittedName>
        <fullName evidence="2">Integrase</fullName>
    </submittedName>
</protein>
<organism evidence="2 3">
    <name type="scientific">Gossypium australe</name>
    <dbReference type="NCBI Taxonomy" id="47621"/>
    <lineage>
        <taxon>Eukaryota</taxon>
        <taxon>Viridiplantae</taxon>
        <taxon>Streptophyta</taxon>
        <taxon>Embryophyta</taxon>
        <taxon>Tracheophyta</taxon>
        <taxon>Spermatophyta</taxon>
        <taxon>Magnoliopsida</taxon>
        <taxon>eudicotyledons</taxon>
        <taxon>Gunneridae</taxon>
        <taxon>Pentapetalae</taxon>
        <taxon>rosids</taxon>
        <taxon>malvids</taxon>
        <taxon>Malvales</taxon>
        <taxon>Malvaceae</taxon>
        <taxon>Malvoideae</taxon>
        <taxon>Gossypium</taxon>
    </lineage>
</organism>
<dbReference type="OrthoDB" id="1000081at2759"/>
<evidence type="ECO:0000313" key="2">
    <source>
        <dbReference type="EMBL" id="KAA3488001.1"/>
    </source>
</evidence>
<keyword evidence="3" id="KW-1185">Reference proteome</keyword>